<dbReference type="GO" id="GO:0009055">
    <property type="term" value="F:electron transfer activity"/>
    <property type="evidence" value="ECO:0007669"/>
    <property type="project" value="InterPro"/>
</dbReference>
<feature type="chain" id="PRO_5003317657" evidence="5">
    <location>
        <begin position="24"/>
        <end position="272"/>
    </location>
</feature>
<feature type="signal peptide" evidence="5">
    <location>
        <begin position="1"/>
        <end position="23"/>
    </location>
</feature>
<reference key="2">
    <citation type="submission" date="2011-04" db="EMBL/GenBank/DDBJ databases">
        <title>Complete sequence of chromosome of Haliscomenobacter hydrossis DSM 1100.</title>
        <authorList>
            <consortium name="US DOE Joint Genome Institute (JGI-PGF)"/>
            <person name="Lucas S."/>
            <person name="Han J."/>
            <person name="Lapidus A."/>
            <person name="Bruce D."/>
            <person name="Goodwin L."/>
            <person name="Pitluck S."/>
            <person name="Peters L."/>
            <person name="Kyrpides N."/>
            <person name="Mavromatis K."/>
            <person name="Ivanova N."/>
            <person name="Ovchinnikova G."/>
            <person name="Pagani I."/>
            <person name="Daligault H."/>
            <person name="Detter J.C."/>
            <person name="Han C."/>
            <person name="Land M."/>
            <person name="Hauser L."/>
            <person name="Markowitz V."/>
            <person name="Cheng J.-F."/>
            <person name="Hugenholtz P."/>
            <person name="Woyke T."/>
            <person name="Wu D."/>
            <person name="Verbarg S."/>
            <person name="Frueling A."/>
            <person name="Brambilla E."/>
            <person name="Klenk H.-P."/>
            <person name="Eisen J.A."/>
        </authorList>
    </citation>
    <scope>NUCLEOTIDE SEQUENCE</scope>
    <source>
        <strain>DSM 1100</strain>
    </source>
</reference>
<gene>
    <name evidence="7" type="ordered locus">Halhy_6319</name>
</gene>
<dbReference type="HOGENOM" id="CLU_085060_0_0_10"/>
<keyword evidence="8" id="KW-1185">Reference proteome</keyword>
<sequence>MRTTMLFYSLIALLAACNSPAPKPDEDTLVNADFTPLEIDLENLLQEGKFPKDTLITITYDHFFKQKKRFKAYPLAAILKPLLAQVKDTSNLRITFTCIDGYAPNMNLSKVMEHEGYLAVQDLDQPEGKDWADSLANKFRPYYLVWQGIGKTDETFAWPYGVAEIRIASFIYDFADAYPMHNKAAQKGFTLYQLHCMKCHSINMVGGVMGPEFNYPKSITTYWEKEDIWNFLRNPQSYRYSAKMPGLPDLPKKEFEEIYTYLVAMQGKKPQE</sequence>
<dbReference type="Pfam" id="PF13442">
    <property type="entry name" value="Cytochrome_CBB3"/>
    <property type="match status" value="1"/>
</dbReference>
<keyword evidence="5" id="KW-0732">Signal</keyword>
<evidence type="ECO:0000256" key="2">
    <source>
        <dbReference type="ARBA" id="ARBA00022723"/>
    </source>
</evidence>
<proteinExistence type="predicted"/>
<dbReference type="SUPFAM" id="SSF46626">
    <property type="entry name" value="Cytochrome c"/>
    <property type="match status" value="1"/>
</dbReference>
<dbReference type="GO" id="GO:0020037">
    <property type="term" value="F:heme binding"/>
    <property type="evidence" value="ECO:0007669"/>
    <property type="project" value="InterPro"/>
</dbReference>
<keyword evidence="1 4" id="KW-0349">Heme</keyword>
<evidence type="ECO:0000313" key="7">
    <source>
        <dbReference type="EMBL" id="AEE54138.1"/>
    </source>
</evidence>
<dbReference type="Proteomes" id="UP000008461">
    <property type="component" value="Chromosome"/>
</dbReference>
<dbReference type="PROSITE" id="PS51007">
    <property type="entry name" value="CYTC"/>
    <property type="match status" value="1"/>
</dbReference>
<evidence type="ECO:0000256" key="4">
    <source>
        <dbReference type="PROSITE-ProRule" id="PRU00433"/>
    </source>
</evidence>
<dbReference type="GO" id="GO:0046872">
    <property type="term" value="F:metal ion binding"/>
    <property type="evidence" value="ECO:0007669"/>
    <property type="project" value="UniProtKB-KW"/>
</dbReference>
<organism evidence="7 8">
    <name type="scientific">Haliscomenobacter hydrossis (strain ATCC 27775 / DSM 1100 / LMG 10767 / O)</name>
    <dbReference type="NCBI Taxonomy" id="760192"/>
    <lineage>
        <taxon>Bacteria</taxon>
        <taxon>Pseudomonadati</taxon>
        <taxon>Bacteroidota</taxon>
        <taxon>Saprospiria</taxon>
        <taxon>Saprospirales</taxon>
        <taxon>Haliscomenobacteraceae</taxon>
        <taxon>Haliscomenobacter</taxon>
    </lineage>
</organism>
<protein>
    <submittedName>
        <fullName evidence="7">Cytochrome c, class I</fullName>
    </submittedName>
</protein>
<accession>F4L7F8</accession>
<dbReference type="RefSeq" id="WP_013768659.1">
    <property type="nucleotide sequence ID" value="NC_015510.1"/>
</dbReference>
<dbReference type="EMBL" id="CP002691">
    <property type="protein sequence ID" value="AEE54138.1"/>
    <property type="molecule type" value="Genomic_DNA"/>
</dbReference>
<dbReference type="AlphaFoldDB" id="F4L7F8"/>
<reference evidence="7 8" key="1">
    <citation type="journal article" date="2011" name="Stand. Genomic Sci.">
        <title>Complete genome sequence of Haliscomenobacter hydrossis type strain (O).</title>
        <authorList>
            <consortium name="US DOE Joint Genome Institute (JGI-PGF)"/>
            <person name="Daligault H."/>
            <person name="Lapidus A."/>
            <person name="Zeytun A."/>
            <person name="Nolan M."/>
            <person name="Lucas S."/>
            <person name="Del Rio T.G."/>
            <person name="Tice H."/>
            <person name="Cheng J.F."/>
            <person name="Tapia R."/>
            <person name="Han C."/>
            <person name="Goodwin L."/>
            <person name="Pitluck S."/>
            <person name="Liolios K."/>
            <person name="Pagani I."/>
            <person name="Ivanova N."/>
            <person name="Huntemann M."/>
            <person name="Mavromatis K."/>
            <person name="Mikhailova N."/>
            <person name="Pati A."/>
            <person name="Chen A."/>
            <person name="Palaniappan K."/>
            <person name="Land M."/>
            <person name="Hauser L."/>
            <person name="Brambilla E.M."/>
            <person name="Rohde M."/>
            <person name="Verbarg S."/>
            <person name="Goker M."/>
            <person name="Bristow J."/>
            <person name="Eisen J.A."/>
            <person name="Markowitz V."/>
            <person name="Hugenholtz P."/>
            <person name="Kyrpides N.C."/>
            <person name="Klenk H.P."/>
            <person name="Woyke T."/>
        </authorList>
    </citation>
    <scope>NUCLEOTIDE SEQUENCE [LARGE SCALE GENOMIC DNA]</scope>
    <source>
        <strain evidence="8">ATCC 27775 / DSM 1100 / LMG 10767 / O</strain>
    </source>
</reference>
<dbReference type="Gene3D" id="1.10.760.10">
    <property type="entry name" value="Cytochrome c-like domain"/>
    <property type="match status" value="1"/>
</dbReference>
<name>F4L7F8_HALH1</name>
<dbReference type="PROSITE" id="PS51257">
    <property type="entry name" value="PROKAR_LIPOPROTEIN"/>
    <property type="match status" value="1"/>
</dbReference>
<keyword evidence="2 4" id="KW-0479">Metal-binding</keyword>
<dbReference type="OrthoDB" id="9808161at2"/>
<evidence type="ECO:0000313" key="8">
    <source>
        <dbReference type="Proteomes" id="UP000008461"/>
    </source>
</evidence>
<evidence type="ECO:0000256" key="1">
    <source>
        <dbReference type="ARBA" id="ARBA00022617"/>
    </source>
</evidence>
<dbReference type="eggNOG" id="COG2010">
    <property type="taxonomic scope" value="Bacteria"/>
</dbReference>
<dbReference type="KEGG" id="hhy:Halhy_6319"/>
<evidence type="ECO:0000256" key="3">
    <source>
        <dbReference type="ARBA" id="ARBA00023004"/>
    </source>
</evidence>
<keyword evidence="3 4" id="KW-0408">Iron</keyword>
<dbReference type="InterPro" id="IPR036909">
    <property type="entry name" value="Cyt_c-like_dom_sf"/>
</dbReference>
<dbReference type="InterPro" id="IPR009056">
    <property type="entry name" value="Cyt_c-like_dom"/>
</dbReference>
<evidence type="ECO:0000259" key="6">
    <source>
        <dbReference type="PROSITE" id="PS51007"/>
    </source>
</evidence>
<feature type="domain" description="Cytochrome c" evidence="6">
    <location>
        <begin position="183"/>
        <end position="266"/>
    </location>
</feature>
<dbReference type="STRING" id="760192.Halhy_6319"/>
<evidence type="ECO:0000256" key="5">
    <source>
        <dbReference type="SAM" id="SignalP"/>
    </source>
</evidence>